<dbReference type="InterPro" id="IPR001304">
    <property type="entry name" value="C-type_lectin-like"/>
</dbReference>
<proteinExistence type="predicted"/>
<accession>A0A6A5EK31</accession>
<dbReference type="PROSITE" id="PS00615">
    <property type="entry name" value="C_TYPE_LECTIN_1"/>
    <property type="match status" value="1"/>
</dbReference>
<dbReference type="Gene3D" id="3.10.100.10">
    <property type="entry name" value="Mannose-Binding Protein A, subunit A"/>
    <property type="match status" value="1"/>
</dbReference>
<sequence>MQEFGRAAKSEGSGLIEKKCLSLKGNLASVHSIEEYEFIQKLITQQSHGNPMTWIGGTDCQKNNIWFWSDGRPFFFTFWCAGEPNNAGGNQGCLRMNYGEHHCWDDFQCSHKLPSVCARNL</sequence>
<dbReference type="PROSITE" id="PS50041">
    <property type="entry name" value="C_TYPE_LECTIN_2"/>
    <property type="match status" value="1"/>
</dbReference>
<name>A0A6A5EK31_PERFL</name>
<dbReference type="SMART" id="SM00034">
    <property type="entry name" value="CLECT"/>
    <property type="match status" value="1"/>
</dbReference>
<dbReference type="CDD" id="cd00037">
    <property type="entry name" value="CLECT"/>
    <property type="match status" value="1"/>
</dbReference>
<gene>
    <name evidence="3" type="ORF">PFLUV_G00075780</name>
</gene>
<dbReference type="AlphaFoldDB" id="A0A6A5EK31"/>
<evidence type="ECO:0000256" key="1">
    <source>
        <dbReference type="ARBA" id="ARBA00023157"/>
    </source>
</evidence>
<feature type="domain" description="C-type lectin" evidence="2">
    <location>
        <begin position="17"/>
        <end position="118"/>
    </location>
</feature>
<evidence type="ECO:0000313" key="3">
    <source>
        <dbReference type="EMBL" id="KAF1389661.1"/>
    </source>
</evidence>
<dbReference type="Pfam" id="PF00059">
    <property type="entry name" value="Lectin_C"/>
    <property type="match status" value="1"/>
</dbReference>
<protein>
    <recommendedName>
        <fullName evidence="2">C-type lectin domain-containing protein</fullName>
    </recommendedName>
</protein>
<comment type="caution">
    <text evidence="3">The sequence shown here is derived from an EMBL/GenBank/DDBJ whole genome shotgun (WGS) entry which is preliminary data.</text>
</comment>
<dbReference type="InterPro" id="IPR016186">
    <property type="entry name" value="C-type_lectin-like/link_sf"/>
</dbReference>
<dbReference type="InterPro" id="IPR016187">
    <property type="entry name" value="CTDL_fold"/>
</dbReference>
<dbReference type="Proteomes" id="UP000465112">
    <property type="component" value="Chromosome 6"/>
</dbReference>
<dbReference type="InterPro" id="IPR018378">
    <property type="entry name" value="C-type_lectin_CS"/>
</dbReference>
<dbReference type="InterPro" id="IPR050111">
    <property type="entry name" value="C-type_lectin/snaclec_domain"/>
</dbReference>
<evidence type="ECO:0000313" key="4">
    <source>
        <dbReference type="Proteomes" id="UP000465112"/>
    </source>
</evidence>
<evidence type="ECO:0000259" key="2">
    <source>
        <dbReference type="PROSITE" id="PS50041"/>
    </source>
</evidence>
<dbReference type="SUPFAM" id="SSF56436">
    <property type="entry name" value="C-type lectin-like"/>
    <property type="match status" value="1"/>
</dbReference>
<keyword evidence="4" id="KW-1185">Reference proteome</keyword>
<keyword evidence="1" id="KW-1015">Disulfide bond</keyword>
<dbReference type="PANTHER" id="PTHR22803">
    <property type="entry name" value="MANNOSE, PHOSPHOLIPASE, LECTIN RECEPTOR RELATED"/>
    <property type="match status" value="1"/>
</dbReference>
<dbReference type="EMBL" id="VHII01000006">
    <property type="protein sequence ID" value="KAF1389661.1"/>
    <property type="molecule type" value="Genomic_DNA"/>
</dbReference>
<organism evidence="3 4">
    <name type="scientific">Perca fluviatilis</name>
    <name type="common">European perch</name>
    <dbReference type="NCBI Taxonomy" id="8168"/>
    <lineage>
        <taxon>Eukaryota</taxon>
        <taxon>Metazoa</taxon>
        <taxon>Chordata</taxon>
        <taxon>Craniata</taxon>
        <taxon>Vertebrata</taxon>
        <taxon>Euteleostomi</taxon>
        <taxon>Actinopterygii</taxon>
        <taxon>Neopterygii</taxon>
        <taxon>Teleostei</taxon>
        <taxon>Neoteleostei</taxon>
        <taxon>Acanthomorphata</taxon>
        <taxon>Eupercaria</taxon>
        <taxon>Perciformes</taxon>
        <taxon>Percoidei</taxon>
        <taxon>Percidae</taxon>
        <taxon>Percinae</taxon>
        <taxon>Perca</taxon>
    </lineage>
</organism>
<reference evidence="3 4" key="1">
    <citation type="submission" date="2019-06" db="EMBL/GenBank/DDBJ databases">
        <title>A chromosome-scale genome assembly of the European perch, Perca fluviatilis.</title>
        <authorList>
            <person name="Roques C."/>
            <person name="Zahm M."/>
            <person name="Cabau C."/>
            <person name="Klopp C."/>
            <person name="Bouchez O."/>
            <person name="Donnadieu C."/>
            <person name="Kuhl H."/>
            <person name="Gislard M."/>
            <person name="Guendouz S."/>
            <person name="Journot L."/>
            <person name="Haffray P."/>
            <person name="Bestin A."/>
            <person name="Morvezen R."/>
            <person name="Feron R."/>
            <person name="Wen M."/>
            <person name="Jouanno E."/>
            <person name="Herpin A."/>
            <person name="Schartl M."/>
            <person name="Postlethwait J."/>
            <person name="Schaerlinger B."/>
            <person name="Chardard D."/>
            <person name="Lecocq T."/>
            <person name="Poncet C."/>
            <person name="Jaffrelo L."/>
            <person name="Lampietro C."/>
            <person name="Guiguen Y."/>
        </authorList>
    </citation>
    <scope>NUCLEOTIDE SEQUENCE [LARGE SCALE GENOMIC DNA]</scope>
    <source>
        <tissue evidence="3">Blood</tissue>
    </source>
</reference>